<accession>A0ABQ9ZGT8</accession>
<reference evidence="1 2" key="1">
    <citation type="journal article" date="2023" name="Nucleic Acids Res.">
        <title>The hologenome of Daphnia magna reveals possible DNA methylation and microbiome-mediated evolution of the host genome.</title>
        <authorList>
            <person name="Chaturvedi A."/>
            <person name="Li X."/>
            <person name="Dhandapani V."/>
            <person name="Marshall H."/>
            <person name="Kissane S."/>
            <person name="Cuenca-Cambronero M."/>
            <person name="Asole G."/>
            <person name="Calvet F."/>
            <person name="Ruiz-Romero M."/>
            <person name="Marangio P."/>
            <person name="Guigo R."/>
            <person name="Rago D."/>
            <person name="Mirbahai L."/>
            <person name="Eastwood N."/>
            <person name="Colbourne J.K."/>
            <person name="Zhou J."/>
            <person name="Mallon E."/>
            <person name="Orsini L."/>
        </authorList>
    </citation>
    <scope>NUCLEOTIDE SEQUENCE [LARGE SCALE GENOMIC DNA]</scope>
    <source>
        <strain evidence="1">LRV0_1</strain>
    </source>
</reference>
<dbReference type="EMBL" id="JAOYFB010000003">
    <property type="protein sequence ID" value="KAK4012137.1"/>
    <property type="molecule type" value="Genomic_DNA"/>
</dbReference>
<comment type="caution">
    <text evidence="1">The sequence shown here is derived from an EMBL/GenBank/DDBJ whole genome shotgun (WGS) entry which is preliminary data.</text>
</comment>
<evidence type="ECO:0000313" key="1">
    <source>
        <dbReference type="EMBL" id="KAK4012137.1"/>
    </source>
</evidence>
<keyword evidence="2" id="KW-1185">Reference proteome</keyword>
<name>A0ABQ9ZGT8_9CRUS</name>
<dbReference type="Proteomes" id="UP001234178">
    <property type="component" value="Unassembled WGS sequence"/>
</dbReference>
<organism evidence="1 2">
    <name type="scientific">Daphnia magna</name>
    <dbReference type="NCBI Taxonomy" id="35525"/>
    <lineage>
        <taxon>Eukaryota</taxon>
        <taxon>Metazoa</taxon>
        <taxon>Ecdysozoa</taxon>
        <taxon>Arthropoda</taxon>
        <taxon>Crustacea</taxon>
        <taxon>Branchiopoda</taxon>
        <taxon>Diplostraca</taxon>
        <taxon>Cladocera</taxon>
        <taxon>Anomopoda</taxon>
        <taxon>Daphniidae</taxon>
        <taxon>Daphnia</taxon>
    </lineage>
</organism>
<protein>
    <submittedName>
        <fullName evidence="1">Uncharacterized protein</fullName>
    </submittedName>
</protein>
<evidence type="ECO:0000313" key="2">
    <source>
        <dbReference type="Proteomes" id="UP001234178"/>
    </source>
</evidence>
<sequence length="128" mass="14705">MDLSRISELIGIFSRNGMSSRDTNDWKVLSLFYRLTWFQSRRGKLFQLVAAGSVRRIEDISNISREQRPDTVHNRGVTQFLVLPKIYFTRKDNEKLIVVRVTFRGIVFATYAIITSVFECHADGGATS</sequence>
<proteinExistence type="predicted"/>
<gene>
    <name evidence="1" type="ORF">OUZ56_021235</name>
</gene>